<evidence type="ECO:0000313" key="3">
    <source>
        <dbReference type="EMBL" id="RID99502.1"/>
    </source>
</evidence>
<evidence type="ECO:0000313" key="4">
    <source>
        <dbReference type="Proteomes" id="UP000266302"/>
    </source>
</evidence>
<evidence type="ECO:0000259" key="2">
    <source>
        <dbReference type="Pfam" id="PF07603"/>
    </source>
</evidence>
<gene>
    <name evidence="3" type="ORF">D3F03_03555</name>
</gene>
<feature type="chain" id="PRO_5017294167" evidence="1">
    <location>
        <begin position="23"/>
        <end position="194"/>
    </location>
</feature>
<sequence>MKTLNCVAALLLGSFAVAPTLAAGPPSAPPTGATALTPTADGSGVLDPRARTVWARCVEGMQWSGSTCSGRALLLTRAEATARAKARSTADGHAWRLPRSLELRRLVNKQATPPGVDAQLFPAAPGGMYWSGTANVRQLSVNPYNYGNIENGLTKGGTRLAALEGWAVDMDTGEAFGDISRASKLPVRLVHGAD</sequence>
<keyword evidence="1" id="KW-0732">Signal</keyword>
<organism evidence="3 4">
    <name type="scientific">Simplicispira hankyongi</name>
    <dbReference type="NCBI Taxonomy" id="2315688"/>
    <lineage>
        <taxon>Bacteria</taxon>
        <taxon>Pseudomonadati</taxon>
        <taxon>Pseudomonadota</taxon>
        <taxon>Betaproteobacteria</taxon>
        <taxon>Burkholderiales</taxon>
        <taxon>Comamonadaceae</taxon>
        <taxon>Simplicispira</taxon>
    </lineage>
</organism>
<dbReference type="OrthoDB" id="8555302at2"/>
<accession>A0A398C9F2</accession>
<reference evidence="3 4" key="1">
    <citation type="submission" date="2018-09" db="EMBL/GenBank/DDBJ databases">
        <title>Draft genome of Simplicispira sp. NY-02.</title>
        <authorList>
            <person name="Im W.T."/>
        </authorList>
    </citation>
    <scope>NUCLEOTIDE SEQUENCE [LARGE SCALE GENOMIC DNA]</scope>
    <source>
        <strain evidence="3 4">NY-02</strain>
    </source>
</reference>
<keyword evidence="4" id="KW-1185">Reference proteome</keyword>
<dbReference type="AlphaFoldDB" id="A0A398C9F2"/>
<name>A0A398C9F2_9BURK</name>
<evidence type="ECO:0000256" key="1">
    <source>
        <dbReference type="SAM" id="SignalP"/>
    </source>
</evidence>
<dbReference type="RefSeq" id="WP_119107951.1">
    <property type="nucleotide sequence ID" value="NZ_QXJC01000001.1"/>
</dbReference>
<proteinExistence type="predicted"/>
<comment type="caution">
    <text evidence="3">The sequence shown here is derived from an EMBL/GenBank/DDBJ whole genome shotgun (WGS) entry which is preliminary data.</text>
</comment>
<dbReference type="InterPro" id="IPR011460">
    <property type="entry name" value="Lcl_C"/>
</dbReference>
<feature type="domain" description="Lcl C-terminal" evidence="2">
    <location>
        <begin position="45"/>
        <end position="190"/>
    </location>
</feature>
<protein>
    <submittedName>
        <fullName evidence="3">DUF1566 domain-containing protein</fullName>
    </submittedName>
</protein>
<dbReference type="Proteomes" id="UP000266302">
    <property type="component" value="Unassembled WGS sequence"/>
</dbReference>
<dbReference type="EMBL" id="QXJC01000001">
    <property type="protein sequence ID" value="RID99502.1"/>
    <property type="molecule type" value="Genomic_DNA"/>
</dbReference>
<feature type="signal peptide" evidence="1">
    <location>
        <begin position="1"/>
        <end position="22"/>
    </location>
</feature>
<dbReference type="Pfam" id="PF07603">
    <property type="entry name" value="Lcl_C"/>
    <property type="match status" value="1"/>
</dbReference>